<proteinExistence type="inferred from homology"/>
<dbReference type="EMBL" id="JABCRI010000004">
    <property type="protein sequence ID" value="KAF8406954.1"/>
    <property type="molecule type" value="Genomic_DNA"/>
</dbReference>
<dbReference type="OMA" id="WWLVMDD"/>
<dbReference type="OrthoDB" id="2020583at2759"/>
<dbReference type="Proteomes" id="UP000655225">
    <property type="component" value="Unassembled WGS sequence"/>
</dbReference>
<dbReference type="AlphaFoldDB" id="A0A835DNW8"/>
<accession>A0A835DNW8</accession>
<evidence type="ECO:0000256" key="2">
    <source>
        <dbReference type="ARBA" id="ARBA00005635"/>
    </source>
</evidence>
<comment type="subcellular location">
    <subcellularLocation>
        <location evidence="1">Nucleus</location>
    </subcellularLocation>
</comment>
<keyword evidence="3" id="KW-0805">Transcription regulation</keyword>
<dbReference type="GO" id="GO:0016592">
    <property type="term" value="C:mediator complex"/>
    <property type="evidence" value="ECO:0007669"/>
    <property type="project" value="InterPro"/>
</dbReference>
<keyword evidence="4" id="KW-0804">Transcription</keyword>
<dbReference type="GO" id="GO:0003712">
    <property type="term" value="F:transcription coregulator activity"/>
    <property type="evidence" value="ECO:0007669"/>
    <property type="project" value="InterPro"/>
</dbReference>
<evidence type="ECO:0000313" key="6">
    <source>
        <dbReference type="EMBL" id="KAF8406954.1"/>
    </source>
</evidence>
<gene>
    <name evidence="6" type="ORF">HHK36_006075</name>
</gene>
<dbReference type="PANTHER" id="PTHR13114:SF7">
    <property type="entry name" value="MEDIATOR OF RNA POLYMERASE II TRANSCRIPTION SUBUNIT 17"/>
    <property type="match status" value="1"/>
</dbReference>
<sequence length="649" mass="71916">MEISIDKLPIKRLDAIEENGIERFHHDIGYDEKRLSLIRRIDFGWAVEKDAKKQKSSKETSTPWPWQSLVENLQLAHQELSVIIDLINTVEANDAVTVAGMTRPKQLPNEVLSDLAISAATKLQCFRNLGKYFKQSAKALEQQVAKEARFYGSLIRLQQNWKVKRQRLAVSAPASEGFTIDLFDNSLSDPTAVSRPSSISTISVDHDSAGMLAVHLPPKSCRSLHFGFLGGHSGNKPKESGKMKIYGSGEHILRESASEGADECVKGTHLILREVHRAIFDEQVFGLVNREAFSPSPGVNVTGLRENYLQLGIGQGASVFISLVPSGQDADQAVHNAATQNLGTADLPFDTIEGVKAAEEKYDVLKQKLSEFPNPICYEIYLQQIFHENVFVRAKDRRPSAGRSQVSGQPAADGFGLLGHFSLSLAHRIFSNKVLAELGNLASRITYLHLISHPTWNSRTSSWSLFMKVPQSILHAGRQTRTPDTCSMKNVVRSQFQTKVVLNDDCINVEGEGAPNVAGLFRGSSEDICSMNSYDCDLGDLPVILLQQVASQVVRWLHEEALMVGIKASRDFLCLSFEIEQGETLCLVAHVDPEDNQGCISWWLAMEDGLIQEGKLPTDFSNVGYENRRFLGHLSLEALYSTLMDLVSL</sequence>
<evidence type="ECO:0000256" key="3">
    <source>
        <dbReference type="ARBA" id="ARBA00023015"/>
    </source>
</evidence>
<evidence type="ECO:0000313" key="7">
    <source>
        <dbReference type="Proteomes" id="UP000655225"/>
    </source>
</evidence>
<protein>
    <recommendedName>
        <fullName evidence="8">Mediator of RNA polymerase II transcription subunit 17</fullName>
    </recommendedName>
</protein>
<comment type="similarity">
    <text evidence="2">Belongs to the Mediator complex subunit 17 family.</text>
</comment>
<keyword evidence="7" id="KW-1185">Reference proteome</keyword>
<evidence type="ECO:0008006" key="8">
    <source>
        <dbReference type="Google" id="ProtNLM"/>
    </source>
</evidence>
<dbReference type="PANTHER" id="PTHR13114">
    <property type="entry name" value="MEDIATOR OF RNA POLYMERASE II TRANSCRIPTION SUBUNIT 17"/>
    <property type="match status" value="1"/>
</dbReference>
<evidence type="ECO:0000256" key="1">
    <source>
        <dbReference type="ARBA" id="ARBA00004123"/>
    </source>
</evidence>
<evidence type="ECO:0000256" key="4">
    <source>
        <dbReference type="ARBA" id="ARBA00023163"/>
    </source>
</evidence>
<keyword evidence="5" id="KW-0539">Nucleus</keyword>
<reference evidence="6 7" key="1">
    <citation type="submission" date="2020-04" db="EMBL/GenBank/DDBJ databases">
        <title>Plant Genome Project.</title>
        <authorList>
            <person name="Zhang R.-G."/>
        </authorList>
    </citation>
    <scope>NUCLEOTIDE SEQUENCE [LARGE SCALE GENOMIC DNA]</scope>
    <source>
        <strain evidence="6">YNK0</strain>
        <tissue evidence="6">Leaf</tissue>
    </source>
</reference>
<dbReference type="GO" id="GO:0006357">
    <property type="term" value="P:regulation of transcription by RNA polymerase II"/>
    <property type="evidence" value="ECO:0007669"/>
    <property type="project" value="InterPro"/>
</dbReference>
<organism evidence="6 7">
    <name type="scientific">Tetracentron sinense</name>
    <name type="common">Spur-leaf</name>
    <dbReference type="NCBI Taxonomy" id="13715"/>
    <lineage>
        <taxon>Eukaryota</taxon>
        <taxon>Viridiplantae</taxon>
        <taxon>Streptophyta</taxon>
        <taxon>Embryophyta</taxon>
        <taxon>Tracheophyta</taxon>
        <taxon>Spermatophyta</taxon>
        <taxon>Magnoliopsida</taxon>
        <taxon>Trochodendrales</taxon>
        <taxon>Trochodendraceae</taxon>
        <taxon>Tetracentron</taxon>
    </lineage>
</organism>
<dbReference type="InterPro" id="IPR019313">
    <property type="entry name" value="Mediator_Med17"/>
</dbReference>
<evidence type="ECO:0000256" key="5">
    <source>
        <dbReference type="ARBA" id="ARBA00023242"/>
    </source>
</evidence>
<comment type="caution">
    <text evidence="6">The sequence shown here is derived from an EMBL/GenBank/DDBJ whole genome shotgun (WGS) entry which is preliminary data.</text>
</comment>
<name>A0A835DNW8_TETSI</name>
<dbReference type="GO" id="GO:0070847">
    <property type="term" value="C:core mediator complex"/>
    <property type="evidence" value="ECO:0007669"/>
    <property type="project" value="TreeGrafter"/>
</dbReference>